<dbReference type="CDD" id="cd11740">
    <property type="entry name" value="YajQ_like"/>
    <property type="match status" value="1"/>
</dbReference>
<dbReference type="AlphaFoldDB" id="A0A7W4Z6C1"/>
<proteinExistence type="inferred from homology"/>
<evidence type="ECO:0000313" key="3">
    <source>
        <dbReference type="EMBL" id="MBB3048047.1"/>
    </source>
</evidence>
<dbReference type="PANTHER" id="PTHR30476:SF0">
    <property type="entry name" value="UPF0234 PROTEIN YAJQ"/>
    <property type="match status" value="1"/>
</dbReference>
<keyword evidence="1 2" id="KW-0547">Nucleotide-binding</keyword>
<dbReference type="HAMAP" id="MF_00632">
    <property type="entry name" value="UPF0234"/>
    <property type="match status" value="1"/>
</dbReference>
<dbReference type="InterPro" id="IPR007551">
    <property type="entry name" value="YajQ/Smlt4090-like"/>
</dbReference>
<organism evidence="3 4">
    <name type="scientific">Litorivivens lipolytica</name>
    <dbReference type="NCBI Taxonomy" id="1524264"/>
    <lineage>
        <taxon>Bacteria</taxon>
        <taxon>Pseudomonadati</taxon>
        <taxon>Pseudomonadota</taxon>
        <taxon>Gammaproteobacteria</taxon>
        <taxon>Litorivivens</taxon>
    </lineage>
</organism>
<comment type="caution">
    <text evidence="3">The sequence shown here is derived from an EMBL/GenBank/DDBJ whole genome shotgun (WGS) entry which is preliminary data.</text>
</comment>
<dbReference type="RefSeq" id="WP_183410815.1">
    <property type="nucleotide sequence ID" value="NZ_JACHWY010000002.1"/>
</dbReference>
<gene>
    <name evidence="3" type="ORF">FHR99_002313</name>
</gene>
<dbReference type="EMBL" id="JACHWY010000002">
    <property type="protein sequence ID" value="MBB3048047.1"/>
    <property type="molecule type" value="Genomic_DNA"/>
</dbReference>
<dbReference type="NCBIfam" id="NF003819">
    <property type="entry name" value="PRK05412.1"/>
    <property type="match status" value="1"/>
</dbReference>
<dbReference type="InterPro" id="IPR036183">
    <property type="entry name" value="YajQ-like_sf"/>
</dbReference>
<dbReference type="Proteomes" id="UP000537130">
    <property type="component" value="Unassembled WGS sequence"/>
</dbReference>
<keyword evidence="4" id="KW-1185">Reference proteome</keyword>
<evidence type="ECO:0000313" key="4">
    <source>
        <dbReference type="Proteomes" id="UP000537130"/>
    </source>
</evidence>
<protein>
    <recommendedName>
        <fullName evidence="2">Nucleotide-binding protein FHR99_002313</fullName>
    </recommendedName>
</protein>
<name>A0A7W4Z6C1_9GAMM</name>
<dbReference type="Pfam" id="PF04461">
    <property type="entry name" value="YajQ"/>
    <property type="match status" value="1"/>
</dbReference>
<dbReference type="SUPFAM" id="SSF89963">
    <property type="entry name" value="YajQ-like"/>
    <property type="match status" value="2"/>
</dbReference>
<dbReference type="FunFam" id="3.30.70.860:FF:000001">
    <property type="entry name" value="UPF0234 protein YajQ"/>
    <property type="match status" value="1"/>
</dbReference>
<accession>A0A7W4Z6C1</accession>
<dbReference type="GO" id="GO:0000166">
    <property type="term" value="F:nucleotide binding"/>
    <property type="evidence" value="ECO:0007669"/>
    <property type="project" value="UniProtKB-UniRule"/>
</dbReference>
<evidence type="ECO:0000256" key="1">
    <source>
        <dbReference type="ARBA" id="ARBA00022741"/>
    </source>
</evidence>
<dbReference type="GO" id="GO:0005829">
    <property type="term" value="C:cytosol"/>
    <property type="evidence" value="ECO:0007669"/>
    <property type="project" value="TreeGrafter"/>
</dbReference>
<dbReference type="InterPro" id="IPR035571">
    <property type="entry name" value="UPF0234-like_C"/>
</dbReference>
<comment type="similarity">
    <text evidence="2">Belongs to the YajQ family.</text>
</comment>
<dbReference type="Gene3D" id="3.30.70.860">
    <property type="match status" value="1"/>
</dbReference>
<comment type="function">
    <text evidence="2">Nucleotide-binding protein.</text>
</comment>
<evidence type="ECO:0000256" key="2">
    <source>
        <dbReference type="HAMAP-Rule" id="MF_00632"/>
    </source>
</evidence>
<dbReference type="PANTHER" id="PTHR30476">
    <property type="entry name" value="UPF0234 PROTEIN YAJQ"/>
    <property type="match status" value="1"/>
</dbReference>
<sequence>MPSFDIVSEVDLHQFTNAVDQAQRIIDNRFDFKGVDAAFKREELGVTMFAEADFQLSQMEDMLRAALIKCDIDPQAMEVGEQATAGKQVKVTITMKNGLETTLAKKIVKLIKESKLKVQSQIQGDQVRVTGKKRDDLQQVMALLRAEDLEQPLQFNNFRD</sequence>
<reference evidence="3 4" key="1">
    <citation type="submission" date="2020-08" db="EMBL/GenBank/DDBJ databases">
        <title>Genomic Encyclopedia of Type Strains, Phase III (KMG-III): the genomes of soil and plant-associated and newly described type strains.</title>
        <authorList>
            <person name="Whitman W."/>
        </authorList>
    </citation>
    <scope>NUCLEOTIDE SEQUENCE [LARGE SCALE GENOMIC DNA]</scope>
    <source>
        <strain evidence="3 4">CECT 8654</strain>
    </source>
</reference>